<protein>
    <submittedName>
        <fullName evidence="10">Uncharacterized protein</fullName>
    </submittedName>
</protein>
<reference evidence="10" key="1">
    <citation type="journal article" date="2014" name="Front. Microbiol.">
        <title>High frequency of phylogenetically diverse reductive dehalogenase-homologous genes in deep subseafloor sedimentary metagenomes.</title>
        <authorList>
            <person name="Kawai M."/>
            <person name="Futagami T."/>
            <person name="Toyoda A."/>
            <person name="Takaki Y."/>
            <person name="Nishi S."/>
            <person name="Hori S."/>
            <person name="Arai W."/>
            <person name="Tsubouchi T."/>
            <person name="Morono Y."/>
            <person name="Uchiyama I."/>
            <person name="Ito T."/>
            <person name="Fujiyama A."/>
            <person name="Inagaki F."/>
            <person name="Takami H."/>
        </authorList>
    </citation>
    <scope>NUCLEOTIDE SEQUENCE</scope>
    <source>
        <strain evidence="10">Expedition CK06-06</strain>
    </source>
</reference>
<feature type="domain" description="Bacterial repeat" evidence="9">
    <location>
        <begin position="172"/>
        <end position="234"/>
    </location>
</feature>
<proteinExistence type="predicted"/>
<evidence type="ECO:0000259" key="9">
    <source>
        <dbReference type="Pfam" id="PF18998"/>
    </source>
</evidence>
<feature type="non-terminal residue" evidence="10">
    <location>
        <position position="1"/>
    </location>
</feature>
<evidence type="ECO:0000256" key="7">
    <source>
        <dbReference type="ARBA" id="ARBA00023237"/>
    </source>
</evidence>
<comment type="subcellular location">
    <subcellularLocation>
        <location evidence="1">Cell envelope</location>
    </subcellularLocation>
    <subcellularLocation>
        <location evidence="2">Cell outer membrane</location>
    </subcellularLocation>
    <subcellularLocation>
        <location evidence="3">Secreted</location>
    </subcellularLocation>
</comment>
<keyword evidence="6" id="KW-0472">Membrane</keyword>
<organism evidence="10">
    <name type="scientific">marine sediment metagenome</name>
    <dbReference type="NCBI Taxonomy" id="412755"/>
    <lineage>
        <taxon>unclassified sequences</taxon>
        <taxon>metagenomes</taxon>
        <taxon>ecological metagenomes</taxon>
    </lineage>
</organism>
<dbReference type="NCBIfam" id="TIGR01376">
    <property type="entry name" value="POMP_repeat"/>
    <property type="match status" value="1"/>
</dbReference>
<evidence type="ECO:0000256" key="5">
    <source>
        <dbReference type="ARBA" id="ARBA00022729"/>
    </source>
</evidence>
<keyword evidence="4" id="KW-0964">Secreted</keyword>
<keyword evidence="7" id="KW-0998">Cell outer membrane</keyword>
<feature type="domain" description="Right handed beta helix" evidence="8">
    <location>
        <begin position="4"/>
        <end position="77"/>
    </location>
</feature>
<evidence type="ECO:0000256" key="6">
    <source>
        <dbReference type="ARBA" id="ARBA00023136"/>
    </source>
</evidence>
<dbReference type="Pfam" id="PF18998">
    <property type="entry name" value="Flg_new_2"/>
    <property type="match status" value="1"/>
</dbReference>
<evidence type="ECO:0000256" key="1">
    <source>
        <dbReference type="ARBA" id="ARBA00004196"/>
    </source>
</evidence>
<dbReference type="GO" id="GO:0009279">
    <property type="term" value="C:cell outer membrane"/>
    <property type="evidence" value="ECO:0007669"/>
    <property type="project" value="UniProtKB-SubCell"/>
</dbReference>
<feature type="non-terminal residue" evidence="10">
    <location>
        <position position="281"/>
    </location>
</feature>
<accession>X1HFL3</accession>
<evidence type="ECO:0000259" key="8">
    <source>
        <dbReference type="Pfam" id="PF13229"/>
    </source>
</evidence>
<dbReference type="Pfam" id="PF13229">
    <property type="entry name" value="Beta_helix"/>
    <property type="match status" value="1"/>
</dbReference>
<dbReference type="SUPFAM" id="SSF51126">
    <property type="entry name" value="Pectin lyase-like"/>
    <property type="match status" value="2"/>
</dbReference>
<comment type="caution">
    <text evidence="10">The sequence shown here is derived from an EMBL/GenBank/DDBJ whole genome shotgun (WGS) entry which is preliminary data.</text>
</comment>
<dbReference type="InterPro" id="IPR003368">
    <property type="entry name" value="POMP_repeat"/>
</dbReference>
<evidence type="ECO:0000256" key="3">
    <source>
        <dbReference type="ARBA" id="ARBA00004613"/>
    </source>
</evidence>
<dbReference type="AlphaFoldDB" id="X1HFL3"/>
<dbReference type="InterPro" id="IPR044060">
    <property type="entry name" value="Bacterial_rp_domain"/>
</dbReference>
<name>X1HFL3_9ZZZZ</name>
<dbReference type="InterPro" id="IPR039448">
    <property type="entry name" value="Beta_helix"/>
</dbReference>
<dbReference type="GO" id="GO:0005576">
    <property type="term" value="C:extracellular region"/>
    <property type="evidence" value="ECO:0007669"/>
    <property type="project" value="UniProtKB-SubCell"/>
</dbReference>
<evidence type="ECO:0000256" key="2">
    <source>
        <dbReference type="ARBA" id="ARBA00004442"/>
    </source>
</evidence>
<evidence type="ECO:0000313" key="10">
    <source>
        <dbReference type="EMBL" id="GAH52619.1"/>
    </source>
</evidence>
<keyword evidence="5" id="KW-0732">Signal</keyword>
<gene>
    <name evidence="10" type="ORF">S03H2_36018</name>
</gene>
<dbReference type="InterPro" id="IPR011050">
    <property type="entry name" value="Pectin_lyase_fold/virulence"/>
</dbReference>
<dbReference type="EMBL" id="BARU01022076">
    <property type="protein sequence ID" value="GAH52619.1"/>
    <property type="molecule type" value="Genomic_DNA"/>
</dbReference>
<sequence>SATPEIGNCTFSDNLAGGYGGAIFCDWGSDPNIYNSIFDNCNKHAICEEDFSNAIIKYCLFNNNPDGDYGLWDTYTGQVTTTAGVDYDPTNREGDPLFEIGPLSDFYLNQTLSPAVDNGSDTAVSLGLDSYTTDAANAPDSGQVDIGYHYPDVTTVARYQLSTSVVEDEYGNTHGSISPTSGPYYAGTVVTLTATPDAGWLVKAWSGTDDDSSTAKTNSVVMNSDRTVTVEFKQPRNLIVAVGGGGDYYSNIQDALHDAEDGDTIWVYAGIYYGPQVQVNK</sequence>
<evidence type="ECO:0000256" key="4">
    <source>
        <dbReference type="ARBA" id="ARBA00022525"/>
    </source>
</evidence>